<dbReference type="RefSeq" id="WP_173805203.1">
    <property type="nucleotide sequence ID" value="NZ_JABSNM010000007.1"/>
</dbReference>
<dbReference type="Gene3D" id="3.40.1090.10">
    <property type="entry name" value="Cytosolic phospholipase A2 catalytic domain"/>
    <property type="match status" value="2"/>
</dbReference>
<dbReference type="Proteomes" id="UP001516061">
    <property type="component" value="Unassembled WGS sequence"/>
</dbReference>
<name>A0ABX2G2E6_9BURK</name>
<feature type="short sequence motif" description="GXGXXG" evidence="2">
    <location>
        <begin position="42"/>
        <end position="47"/>
    </location>
</feature>
<keyword evidence="2" id="KW-0442">Lipid degradation</keyword>
<dbReference type="EMBL" id="JABSNM010000007">
    <property type="protein sequence ID" value="NRT56234.1"/>
    <property type="molecule type" value="Genomic_DNA"/>
</dbReference>
<evidence type="ECO:0000313" key="5">
    <source>
        <dbReference type="Proteomes" id="UP001516061"/>
    </source>
</evidence>
<dbReference type="Pfam" id="PF01734">
    <property type="entry name" value="Patatin"/>
    <property type="match status" value="1"/>
</dbReference>
<feature type="active site" description="Nucleophile" evidence="2">
    <location>
        <position position="71"/>
    </location>
</feature>
<proteinExistence type="predicted"/>
<evidence type="ECO:0000256" key="1">
    <source>
        <dbReference type="ARBA" id="ARBA00023098"/>
    </source>
</evidence>
<gene>
    <name evidence="4" type="ORF">HNQ01_001970</name>
</gene>
<organism evidence="4 5">
    <name type="scientific">Sphaerotilus uruguayifluvii</name>
    <dbReference type="NCBI Taxonomy" id="2735897"/>
    <lineage>
        <taxon>Bacteria</taxon>
        <taxon>Pseudomonadati</taxon>
        <taxon>Pseudomonadota</taxon>
        <taxon>Betaproteobacteria</taxon>
        <taxon>Burkholderiales</taxon>
        <taxon>Sphaerotilaceae</taxon>
        <taxon>Sphaerotilus</taxon>
    </lineage>
</organism>
<evidence type="ECO:0000256" key="2">
    <source>
        <dbReference type="PROSITE-ProRule" id="PRU01161"/>
    </source>
</evidence>
<accession>A0ABX2G2E6</accession>
<dbReference type="InterPro" id="IPR016035">
    <property type="entry name" value="Acyl_Trfase/lysoPLipase"/>
</dbReference>
<evidence type="ECO:0000313" key="4">
    <source>
        <dbReference type="EMBL" id="NRT56234.1"/>
    </source>
</evidence>
<feature type="short sequence motif" description="DGA/G" evidence="2">
    <location>
        <begin position="285"/>
        <end position="287"/>
    </location>
</feature>
<dbReference type="PANTHER" id="PTHR46394">
    <property type="entry name" value="ANNEXIN"/>
    <property type="match status" value="1"/>
</dbReference>
<keyword evidence="5" id="KW-1185">Reference proteome</keyword>
<dbReference type="PROSITE" id="PS51635">
    <property type="entry name" value="PNPLA"/>
    <property type="match status" value="1"/>
</dbReference>
<protein>
    <submittedName>
        <fullName evidence="4">NTE family protein</fullName>
    </submittedName>
</protein>
<reference evidence="4 5" key="1">
    <citation type="submission" date="2020-05" db="EMBL/GenBank/DDBJ databases">
        <title>Genomic Encyclopedia of Type Strains, Phase IV (KMG-V): Genome sequencing to study the core and pangenomes of soil and plant-associated prokaryotes.</title>
        <authorList>
            <person name="Whitman W."/>
        </authorList>
    </citation>
    <scope>NUCLEOTIDE SEQUENCE [LARGE SCALE GENOMIC DNA]</scope>
    <source>
        <strain evidence="4 5">C29</strain>
    </source>
</reference>
<feature type="active site" description="Proton acceptor" evidence="2">
    <location>
        <position position="285"/>
    </location>
</feature>
<dbReference type="PANTHER" id="PTHR46394:SF1">
    <property type="entry name" value="PNPLA DOMAIN-CONTAINING PROTEIN"/>
    <property type="match status" value="1"/>
</dbReference>
<dbReference type="InterPro" id="IPR052580">
    <property type="entry name" value="Lipid_Hydrolase"/>
</dbReference>
<feature type="domain" description="PNPLA" evidence="3">
    <location>
        <begin position="38"/>
        <end position="298"/>
    </location>
</feature>
<keyword evidence="1 2" id="KW-0443">Lipid metabolism</keyword>
<feature type="short sequence motif" description="GXSXG" evidence="2">
    <location>
        <begin position="69"/>
        <end position="73"/>
    </location>
</feature>
<evidence type="ECO:0000259" key="3">
    <source>
        <dbReference type="PROSITE" id="PS51635"/>
    </source>
</evidence>
<dbReference type="InterPro" id="IPR002641">
    <property type="entry name" value="PNPLA_dom"/>
</dbReference>
<keyword evidence="2" id="KW-0378">Hydrolase</keyword>
<comment type="caution">
    <text evidence="4">The sequence shown here is derived from an EMBL/GenBank/DDBJ whole genome shotgun (WGS) entry which is preliminary data.</text>
</comment>
<sequence length="421" mass="46587">MDIDALISDPTLLGPLEDLRRKRFSDLVDQEGHQYVDLVMEGGGMLGIALAGYTWALEQAGLRFLGLGGTSAGSINALLLAALGPPAEAKGPKLLAEMAALDFRGFVDGDRDSRRLIDAALDPGSGACRLAWRTWRALDTLKARLGLNPGEVFHDWIRGVLAREGMTTLDALQARLAEPPPGLWNLRQNRLLGPQEARGRLAIVAADVASESKVVFPDHAPLYFSDPMQADPSLFVRASMSIPFFFEPLRLSVPQDAGAARRWLEWVGYDAEQEGGLPEQGVFVDGGVVSNFPVNLFHNYSRIPSRPTFGVKLQYDERRRRIGGPTSLFGAIFDSARHCLDYDFLSSNHDYRHLVQYIPCLGVNWLDFGMDESTRARLFREGARQAIDFLSGFDWEAYRELRSRMIFPTASASTTGQMRIG</sequence>
<dbReference type="SUPFAM" id="SSF52151">
    <property type="entry name" value="FabD/lysophospholipase-like"/>
    <property type="match status" value="1"/>
</dbReference>